<organism evidence="2 3">
    <name type="scientific">Candidatus Fimisoma avicola</name>
    <dbReference type="NCBI Taxonomy" id="2840826"/>
    <lineage>
        <taxon>Bacteria</taxon>
        <taxon>Bacillati</taxon>
        <taxon>Bacillota</taxon>
        <taxon>Clostridia</taxon>
        <taxon>Eubacteriales</taxon>
        <taxon>Candidatus Fimisoma</taxon>
    </lineage>
</organism>
<dbReference type="InterPro" id="IPR038720">
    <property type="entry name" value="YprB_RNase_H-like_dom"/>
</dbReference>
<evidence type="ECO:0000259" key="1">
    <source>
        <dbReference type="Pfam" id="PF13482"/>
    </source>
</evidence>
<reference evidence="2" key="2">
    <citation type="journal article" date="2021" name="PeerJ">
        <title>Extensive microbial diversity within the chicken gut microbiome revealed by metagenomics and culture.</title>
        <authorList>
            <person name="Gilroy R."/>
            <person name="Ravi A."/>
            <person name="Getino M."/>
            <person name="Pursley I."/>
            <person name="Horton D.L."/>
            <person name="Alikhan N.F."/>
            <person name="Baker D."/>
            <person name="Gharbi K."/>
            <person name="Hall N."/>
            <person name="Watson M."/>
            <person name="Adriaenssens E.M."/>
            <person name="Foster-Nyarko E."/>
            <person name="Jarju S."/>
            <person name="Secka A."/>
            <person name="Antonio M."/>
            <person name="Oren A."/>
            <person name="Chaudhuri R.R."/>
            <person name="La Ragione R."/>
            <person name="Hildebrand F."/>
            <person name="Pallen M.J."/>
        </authorList>
    </citation>
    <scope>NUCLEOTIDE SEQUENCE</scope>
    <source>
        <strain evidence="2">11300</strain>
    </source>
</reference>
<dbReference type="SUPFAM" id="SSF53098">
    <property type="entry name" value="Ribonuclease H-like"/>
    <property type="match status" value="1"/>
</dbReference>
<evidence type="ECO:0000313" key="2">
    <source>
        <dbReference type="EMBL" id="HIU27047.1"/>
    </source>
</evidence>
<dbReference type="PANTHER" id="PTHR38462">
    <property type="entry name" value="EXONUCLEASE-LIKE PROTEIN"/>
    <property type="match status" value="1"/>
</dbReference>
<dbReference type="AlphaFoldDB" id="A0A9D1I323"/>
<gene>
    <name evidence="2" type="ORF">IAD16_01535</name>
</gene>
<accession>A0A9D1I323</accession>
<dbReference type="EMBL" id="DVMO01000024">
    <property type="protein sequence ID" value="HIU27047.1"/>
    <property type="molecule type" value="Genomic_DNA"/>
</dbReference>
<dbReference type="InterPro" id="IPR012337">
    <property type="entry name" value="RNaseH-like_sf"/>
</dbReference>
<reference evidence="2" key="1">
    <citation type="submission" date="2020-10" db="EMBL/GenBank/DDBJ databases">
        <authorList>
            <person name="Gilroy R."/>
        </authorList>
    </citation>
    <scope>NUCLEOTIDE SEQUENCE</scope>
    <source>
        <strain evidence="2">11300</strain>
    </source>
</reference>
<evidence type="ECO:0000313" key="3">
    <source>
        <dbReference type="Proteomes" id="UP000824091"/>
    </source>
</evidence>
<protein>
    <submittedName>
        <fullName evidence="2">Ribonuclease H-like domain-containing protein</fullName>
    </submittedName>
</protein>
<feature type="domain" description="YprB ribonuclease H-like" evidence="1">
    <location>
        <begin position="30"/>
        <end position="201"/>
    </location>
</feature>
<proteinExistence type="predicted"/>
<dbReference type="PANTHER" id="PTHR38462:SF1">
    <property type="entry name" value="YPRB RIBONUCLEASE H-LIKE DOMAIN-CONTAINING PROTEIN"/>
    <property type="match status" value="1"/>
</dbReference>
<sequence length="346" mass="40081">MKIIQDECLIKEFDSGLISQYLGGMSLGVFDIETLGLNPQYCPIVLAGFLEPGAGGACRITQYFAEVPEDESLIIKRIQDDLSRVDYILTYNGRHFDIPFVEKRAEKLGVPGPFSVYDLDLYMVLNGYSQVKFFMKNLRQKTVERFMGLDTGRDDMISGAESIELYERFIRCENPDERSMIQNKILLHNHDDIIQLYKIMPILMQTDIHRAFYSLGFPVKGVSGWPTLCVSSIRTGTWGISVSGIYGGEGFSYMAYDSFTEHFSCEFREDNHFKFDFRTERHKGNVFLNLRLYLDDLEKFRNYPHFINGFLHVTDGRSAHYMEINTFVREFLKKFMEDTVCPLMIL</sequence>
<dbReference type="Pfam" id="PF13482">
    <property type="entry name" value="RNase_H_2"/>
    <property type="match status" value="1"/>
</dbReference>
<dbReference type="InterPro" id="IPR036397">
    <property type="entry name" value="RNaseH_sf"/>
</dbReference>
<name>A0A9D1I323_9FIRM</name>
<dbReference type="Gene3D" id="3.30.420.10">
    <property type="entry name" value="Ribonuclease H-like superfamily/Ribonuclease H"/>
    <property type="match status" value="1"/>
</dbReference>
<dbReference type="GO" id="GO:0003676">
    <property type="term" value="F:nucleic acid binding"/>
    <property type="evidence" value="ECO:0007669"/>
    <property type="project" value="InterPro"/>
</dbReference>
<comment type="caution">
    <text evidence="2">The sequence shown here is derived from an EMBL/GenBank/DDBJ whole genome shotgun (WGS) entry which is preliminary data.</text>
</comment>
<dbReference type="Proteomes" id="UP000824091">
    <property type="component" value="Unassembled WGS sequence"/>
</dbReference>